<feature type="region of interest" description="Disordered" evidence="9">
    <location>
        <begin position="1"/>
        <end position="30"/>
    </location>
</feature>
<feature type="compositionally biased region" description="Basic and acidic residues" evidence="9">
    <location>
        <begin position="1"/>
        <end position="11"/>
    </location>
</feature>
<dbReference type="InterPro" id="IPR017871">
    <property type="entry name" value="ABC_transporter-like_CS"/>
</dbReference>
<dbReference type="SMART" id="SM00382">
    <property type="entry name" value="AAA"/>
    <property type="match status" value="1"/>
</dbReference>
<keyword evidence="5" id="KW-0547">Nucleotide-binding</keyword>
<dbReference type="GO" id="GO:0005886">
    <property type="term" value="C:plasma membrane"/>
    <property type="evidence" value="ECO:0007669"/>
    <property type="project" value="UniProtKB-SubCell"/>
</dbReference>
<evidence type="ECO:0000256" key="3">
    <source>
        <dbReference type="ARBA" id="ARBA00022475"/>
    </source>
</evidence>
<evidence type="ECO:0000259" key="12">
    <source>
        <dbReference type="PROSITE" id="PS50929"/>
    </source>
</evidence>
<reference evidence="13" key="1">
    <citation type="submission" date="2020-05" db="EMBL/GenBank/DDBJ databases">
        <authorList>
            <person name="Chiriac C."/>
            <person name="Salcher M."/>
            <person name="Ghai R."/>
            <person name="Kavagutti S V."/>
        </authorList>
    </citation>
    <scope>NUCLEOTIDE SEQUENCE</scope>
</reference>
<gene>
    <name evidence="13" type="ORF">UFOPK3720_00361</name>
</gene>
<evidence type="ECO:0000256" key="1">
    <source>
        <dbReference type="ARBA" id="ARBA00004651"/>
    </source>
</evidence>
<dbReference type="InterPro" id="IPR039421">
    <property type="entry name" value="Type_1_exporter"/>
</dbReference>
<dbReference type="Gene3D" id="3.40.50.300">
    <property type="entry name" value="P-loop containing nucleotide triphosphate hydrolases"/>
    <property type="match status" value="1"/>
</dbReference>
<evidence type="ECO:0000256" key="8">
    <source>
        <dbReference type="ARBA" id="ARBA00023136"/>
    </source>
</evidence>
<keyword evidence="8 10" id="KW-0472">Membrane</keyword>
<dbReference type="InterPro" id="IPR027417">
    <property type="entry name" value="P-loop_NTPase"/>
</dbReference>
<dbReference type="PROSITE" id="PS50929">
    <property type="entry name" value="ABC_TM1F"/>
    <property type="match status" value="1"/>
</dbReference>
<dbReference type="EMBL" id="CAFBNB010000044">
    <property type="protein sequence ID" value="CAB4923684.1"/>
    <property type="molecule type" value="Genomic_DNA"/>
</dbReference>
<dbReference type="PANTHER" id="PTHR24221">
    <property type="entry name" value="ATP-BINDING CASSETTE SUB-FAMILY B"/>
    <property type="match status" value="1"/>
</dbReference>
<feature type="transmembrane region" description="Helical" evidence="10">
    <location>
        <begin position="337"/>
        <end position="357"/>
    </location>
</feature>
<organism evidence="13">
    <name type="scientific">freshwater metagenome</name>
    <dbReference type="NCBI Taxonomy" id="449393"/>
    <lineage>
        <taxon>unclassified sequences</taxon>
        <taxon>metagenomes</taxon>
        <taxon>ecological metagenomes</taxon>
    </lineage>
</organism>
<dbReference type="AlphaFoldDB" id="A0A6J7HYX5"/>
<dbReference type="GO" id="GO:0034040">
    <property type="term" value="F:ATPase-coupled lipid transmembrane transporter activity"/>
    <property type="evidence" value="ECO:0007669"/>
    <property type="project" value="TreeGrafter"/>
</dbReference>
<dbReference type="PROSITE" id="PS50893">
    <property type="entry name" value="ABC_TRANSPORTER_2"/>
    <property type="match status" value="1"/>
</dbReference>
<evidence type="ECO:0000256" key="4">
    <source>
        <dbReference type="ARBA" id="ARBA00022692"/>
    </source>
</evidence>
<evidence type="ECO:0000313" key="13">
    <source>
        <dbReference type="EMBL" id="CAB4923684.1"/>
    </source>
</evidence>
<dbReference type="Pfam" id="PF00664">
    <property type="entry name" value="ABC_membrane"/>
    <property type="match status" value="1"/>
</dbReference>
<dbReference type="InterPro" id="IPR011527">
    <property type="entry name" value="ABC1_TM_dom"/>
</dbReference>
<evidence type="ECO:0000259" key="11">
    <source>
        <dbReference type="PROSITE" id="PS50893"/>
    </source>
</evidence>
<dbReference type="InterPro" id="IPR036640">
    <property type="entry name" value="ABC1_TM_sf"/>
</dbReference>
<comment type="subcellular location">
    <subcellularLocation>
        <location evidence="1">Cell membrane</location>
        <topology evidence="1">Multi-pass membrane protein</topology>
    </subcellularLocation>
</comment>
<feature type="transmembrane region" description="Helical" evidence="10">
    <location>
        <begin position="440"/>
        <end position="458"/>
    </location>
</feature>
<dbReference type="FunFam" id="3.40.50.300:FF:000299">
    <property type="entry name" value="ABC transporter ATP-binding protein/permease"/>
    <property type="match status" value="1"/>
</dbReference>
<feature type="domain" description="ABC transporter" evidence="11">
    <location>
        <begin position="611"/>
        <end position="841"/>
    </location>
</feature>
<keyword evidence="6" id="KW-0067">ATP-binding</keyword>
<keyword evidence="7 10" id="KW-1133">Transmembrane helix</keyword>
<evidence type="ECO:0000256" key="5">
    <source>
        <dbReference type="ARBA" id="ARBA00022741"/>
    </source>
</evidence>
<keyword evidence="4 10" id="KW-0812">Transmembrane</keyword>
<evidence type="ECO:0000256" key="10">
    <source>
        <dbReference type="SAM" id="Phobius"/>
    </source>
</evidence>
<evidence type="ECO:0000256" key="9">
    <source>
        <dbReference type="SAM" id="MobiDB-lite"/>
    </source>
</evidence>
<name>A0A6J7HYX5_9ZZZZ</name>
<feature type="domain" description="ABC transmembrane type-1" evidence="12">
    <location>
        <begin position="301"/>
        <end position="578"/>
    </location>
</feature>
<protein>
    <submittedName>
        <fullName evidence="13">Unannotated protein</fullName>
    </submittedName>
</protein>
<dbReference type="Pfam" id="PF00005">
    <property type="entry name" value="ABC_tran"/>
    <property type="match status" value="1"/>
</dbReference>
<feature type="transmembrane region" description="Helical" evidence="10">
    <location>
        <begin position="520"/>
        <end position="542"/>
    </location>
</feature>
<evidence type="ECO:0000256" key="7">
    <source>
        <dbReference type="ARBA" id="ARBA00022989"/>
    </source>
</evidence>
<feature type="transmembrane region" description="Helical" evidence="10">
    <location>
        <begin position="414"/>
        <end position="434"/>
    </location>
</feature>
<sequence length="843" mass="89276">MSEIRAYREPARPGSGEPVGTSRPDGMRNVDAATPWSLDAPDRVWRVVRGRVDVFAVNHDSGRRIGVGAVTAGETLGGLHEDEAGEWAALAIGIPGTVIEDVVDPGPGDARQSWMSEAEQILILQRDESQRRLVHLASHDATVLSGVERQLSGVGSTRRAPSTGVDDALTAVSILALEEGFAPPRELPSGPGTVFDRVQRVAESIPARARAVSLDPEWWRIRGDGFITHDAHGTVVAVLPMRRHAPPYRLATGETSSPLTEGEAARLARDAIVLQPVTMAAPTGLLGLLRISRKRVRGEFAWLGALAFASALVGLLVPLTLGAIVNAAVPNRSSDQVMGLVVLLIAASITAFIFDLVRNLAVLRVGGELDRTMLPAVWDRLLRLPVTFFRDHDVGGLAARIPALDRARISATDAVVVGGVSVIFAVVNLVLIAIVVPTLLLSTLGVLLVFGVGVFFVMRGAFAAQRHALELGSQRDAMGLQLIRGVAKIRVAGATATMFARWISLLAATSRQQQAQALRVGMVTVASGGLALIASGLAYAITILSGASIPPGDFVIFAASLTLAVASTSSIAELAATIGFAMAMAGRIRPVLAAETEDRSAGARVEIDGSISFQNLHFSYGDTAVLQGFTLDIPAGSFTALVGASGCGKSTVLRCLLGFESLERGSVFFADRPLQDLELTHLRRQFGVVPQRLTVLGGTLLENIVGSRALTEDDAWEAASRVGLAAFIDSLPMRMQTIMVDGGSTLSGGQLQRLMLARAVAGRPRIIVLDEATSALDNPTQQLVTDSLAQMSATRLVVAHRLSTVKDADQIAVMHEGRVVELGTHDELLAADGRYAELVRRQL</sequence>
<dbReference type="PANTHER" id="PTHR24221:SF654">
    <property type="entry name" value="ATP-BINDING CASSETTE SUB-FAMILY B MEMBER 6"/>
    <property type="match status" value="1"/>
</dbReference>
<dbReference type="PROSITE" id="PS00211">
    <property type="entry name" value="ABC_TRANSPORTER_1"/>
    <property type="match status" value="1"/>
</dbReference>
<dbReference type="GO" id="GO:0005524">
    <property type="term" value="F:ATP binding"/>
    <property type="evidence" value="ECO:0007669"/>
    <property type="project" value="UniProtKB-KW"/>
</dbReference>
<feature type="transmembrane region" description="Helical" evidence="10">
    <location>
        <begin position="554"/>
        <end position="580"/>
    </location>
</feature>
<accession>A0A6J7HYX5</accession>
<keyword evidence="2" id="KW-0813">Transport</keyword>
<dbReference type="GO" id="GO:0016887">
    <property type="term" value="F:ATP hydrolysis activity"/>
    <property type="evidence" value="ECO:0007669"/>
    <property type="project" value="InterPro"/>
</dbReference>
<dbReference type="Gene3D" id="1.20.1560.10">
    <property type="entry name" value="ABC transporter type 1, transmembrane domain"/>
    <property type="match status" value="1"/>
</dbReference>
<keyword evidence="3" id="KW-1003">Cell membrane</keyword>
<proteinExistence type="predicted"/>
<dbReference type="GO" id="GO:0140359">
    <property type="term" value="F:ABC-type transporter activity"/>
    <property type="evidence" value="ECO:0007669"/>
    <property type="project" value="InterPro"/>
</dbReference>
<evidence type="ECO:0000256" key="6">
    <source>
        <dbReference type="ARBA" id="ARBA00022840"/>
    </source>
</evidence>
<dbReference type="InterPro" id="IPR003593">
    <property type="entry name" value="AAA+_ATPase"/>
</dbReference>
<feature type="transmembrane region" description="Helical" evidence="10">
    <location>
        <begin position="300"/>
        <end position="325"/>
    </location>
</feature>
<dbReference type="SUPFAM" id="SSF52540">
    <property type="entry name" value="P-loop containing nucleoside triphosphate hydrolases"/>
    <property type="match status" value="1"/>
</dbReference>
<evidence type="ECO:0000256" key="2">
    <source>
        <dbReference type="ARBA" id="ARBA00022448"/>
    </source>
</evidence>
<dbReference type="SUPFAM" id="SSF90123">
    <property type="entry name" value="ABC transporter transmembrane region"/>
    <property type="match status" value="1"/>
</dbReference>
<dbReference type="InterPro" id="IPR003439">
    <property type="entry name" value="ABC_transporter-like_ATP-bd"/>
</dbReference>